<comment type="caution">
    <text evidence="1">Lacks conserved residue(s) required for the propagation of feature annotation.</text>
</comment>
<dbReference type="InterPro" id="IPR001406">
    <property type="entry name" value="PsdUridine_synth_TruA"/>
</dbReference>
<feature type="active site" description="Nucleophile" evidence="1">
    <location>
        <position position="52"/>
    </location>
</feature>
<keyword evidence="1 2" id="KW-0413">Isomerase</keyword>
<comment type="catalytic activity">
    <reaction evidence="1 2">
        <text>uridine(38/39/40) in tRNA = pseudouridine(38/39/40) in tRNA</text>
        <dbReference type="Rhea" id="RHEA:22376"/>
        <dbReference type="Rhea" id="RHEA-COMP:10085"/>
        <dbReference type="Rhea" id="RHEA-COMP:10087"/>
        <dbReference type="ChEBI" id="CHEBI:65314"/>
        <dbReference type="ChEBI" id="CHEBI:65315"/>
        <dbReference type="EC" id="5.4.99.12"/>
    </reaction>
</comment>
<proteinExistence type="inferred from homology"/>
<dbReference type="PANTHER" id="PTHR11142:SF0">
    <property type="entry name" value="TRNA PSEUDOURIDINE SYNTHASE-LIKE 1"/>
    <property type="match status" value="1"/>
</dbReference>
<feature type="binding site" evidence="1">
    <location>
        <position position="110"/>
    </location>
    <ligand>
        <name>substrate</name>
    </ligand>
</feature>
<dbReference type="HAMAP" id="MF_00171">
    <property type="entry name" value="TruA"/>
    <property type="match status" value="1"/>
</dbReference>
<dbReference type="Proteomes" id="UP000749471">
    <property type="component" value="Unassembled WGS sequence"/>
</dbReference>
<organism evidence="4 5">
    <name type="scientific">Tissierella simiarum</name>
    <dbReference type="NCBI Taxonomy" id="2841534"/>
    <lineage>
        <taxon>Bacteria</taxon>
        <taxon>Bacillati</taxon>
        <taxon>Bacillota</taxon>
        <taxon>Tissierellia</taxon>
        <taxon>Tissierellales</taxon>
        <taxon>Tissierellaceae</taxon>
        <taxon>Tissierella</taxon>
    </lineage>
</organism>
<accession>A0ABS6E6Y3</accession>
<dbReference type="NCBIfam" id="TIGR00071">
    <property type="entry name" value="hisT_truA"/>
    <property type="match status" value="1"/>
</dbReference>
<name>A0ABS6E6Y3_9FIRM</name>
<dbReference type="CDD" id="cd02570">
    <property type="entry name" value="PseudoU_synth_EcTruA"/>
    <property type="match status" value="1"/>
</dbReference>
<comment type="caution">
    <text evidence="4">The sequence shown here is derived from an EMBL/GenBank/DDBJ whole genome shotgun (WGS) entry which is preliminary data.</text>
</comment>
<evidence type="ECO:0000256" key="2">
    <source>
        <dbReference type="RuleBase" id="RU003792"/>
    </source>
</evidence>
<sequence>MKNIKLTIEYEGTNYSGWQIQENAITVQEKVEQAIEQATGENIKLIGSGRTDGKVHAIGQVANFRTNSTIPGEKFKHALKHLLPDDITIVESEEVDINFHARFDAIRKRYKYVVYNGEMPRALYRNFSYHVSYELNMDNMLGASKYFLGTHDFYAFMASNAEVKSTIRTIYNISIERNKDLIEFIIEGNSFLHNMVRIIVGTLIDVGQGKIKKEDIPKIILDRKRECAGHTAPPQGLFLEKVFY</sequence>
<dbReference type="PANTHER" id="PTHR11142">
    <property type="entry name" value="PSEUDOURIDYLATE SYNTHASE"/>
    <property type="match status" value="1"/>
</dbReference>
<dbReference type="PIRSF" id="PIRSF001430">
    <property type="entry name" value="tRNA_psdUrid_synth"/>
    <property type="match status" value="1"/>
</dbReference>
<feature type="domain" description="Pseudouridine synthase I TruA alpha/beta" evidence="3">
    <location>
        <begin position="8"/>
        <end position="104"/>
    </location>
</feature>
<dbReference type="Pfam" id="PF01416">
    <property type="entry name" value="PseudoU_synth_1"/>
    <property type="match status" value="2"/>
</dbReference>
<feature type="domain" description="Pseudouridine synthase I TruA alpha/beta" evidence="3">
    <location>
        <begin position="143"/>
        <end position="244"/>
    </location>
</feature>
<gene>
    <name evidence="1 4" type="primary">truA</name>
    <name evidence="4" type="ORF">KQI42_11350</name>
</gene>
<keyword evidence="5" id="KW-1185">Reference proteome</keyword>
<comment type="function">
    <text evidence="1">Formation of pseudouridine at positions 38, 39 and 40 in the anticodon stem and loop of transfer RNAs.</text>
</comment>
<evidence type="ECO:0000313" key="5">
    <source>
        <dbReference type="Proteomes" id="UP000749471"/>
    </source>
</evidence>
<keyword evidence="1 2" id="KW-0819">tRNA processing</keyword>
<dbReference type="EC" id="5.4.99.12" evidence="1"/>
<reference evidence="4 5" key="1">
    <citation type="submission" date="2021-06" db="EMBL/GenBank/DDBJ databases">
        <authorList>
            <person name="Sun Q."/>
            <person name="Li D."/>
        </authorList>
    </citation>
    <scope>NUCLEOTIDE SEQUENCE [LARGE SCALE GENOMIC DNA]</scope>
    <source>
        <strain evidence="4 5">MSJ-40</strain>
    </source>
</reference>
<dbReference type="EMBL" id="JAHLPM010000009">
    <property type="protein sequence ID" value="MBU5438611.1"/>
    <property type="molecule type" value="Genomic_DNA"/>
</dbReference>
<comment type="subunit">
    <text evidence="1">Homodimer.</text>
</comment>
<dbReference type="RefSeq" id="WP_216519853.1">
    <property type="nucleotide sequence ID" value="NZ_JAHLPM010000009.1"/>
</dbReference>
<evidence type="ECO:0000259" key="3">
    <source>
        <dbReference type="Pfam" id="PF01416"/>
    </source>
</evidence>
<dbReference type="GO" id="GO:0160147">
    <property type="term" value="F:tRNA pseudouridine(38-40) synthase activity"/>
    <property type="evidence" value="ECO:0007669"/>
    <property type="project" value="UniProtKB-EC"/>
</dbReference>
<protein>
    <recommendedName>
        <fullName evidence="1">tRNA pseudouridine synthase A</fullName>
        <ecNumber evidence="1">5.4.99.12</ecNumber>
    </recommendedName>
    <alternativeName>
        <fullName evidence="1">tRNA pseudouridine(38-40) synthase</fullName>
    </alternativeName>
    <alternativeName>
        <fullName evidence="1">tRNA pseudouridylate synthase I</fullName>
    </alternativeName>
    <alternativeName>
        <fullName evidence="1">tRNA-uridine isomerase I</fullName>
    </alternativeName>
</protein>
<dbReference type="InterPro" id="IPR020097">
    <property type="entry name" value="PsdUridine_synth_TruA_a/b_dom"/>
</dbReference>
<evidence type="ECO:0000256" key="1">
    <source>
        <dbReference type="HAMAP-Rule" id="MF_00171"/>
    </source>
</evidence>
<evidence type="ECO:0000313" key="4">
    <source>
        <dbReference type="EMBL" id="MBU5438611.1"/>
    </source>
</evidence>
<comment type="similarity">
    <text evidence="1 2">Belongs to the tRNA pseudouridine synthase TruA family.</text>
</comment>